<proteinExistence type="predicted"/>
<reference evidence="2 3" key="1">
    <citation type="submission" date="2016-10" db="EMBL/GenBank/DDBJ databases">
        <authorList>
            <person name="de Groot N.N."/>
        </authorList>
    </citation>
    <scope>NUCLEOTIDE SEQUENCE [LARGE SCALE GENOMIC DNA]</scope>
    <source>
        <strain evidence="2 3">CGMCC 1.7031</strain>
    </source>
</reference>
<evidence type="ECO:0000313" key="3">
    <source>
        <dbReference type="Proteomes" id="UP000199354"/>
    </source>
</evidence>
<dbReference type="OrthoDB" id="663011at2"/>
<dbReference type="Pfam" id="PF00027">
    <property type="entry name" value="cNMP_binding"/>
    <property type="match status" value="1"/>
</dbReference>
<keyword evidence="2" id="KW-0808">Transferase</keyword>
<dbReference type="CDD" id="cd00038">
    <property type="entry name" value="CAP_ED"/>
    <property type="match status" value="1"/>
</dbReference>
<keyword evidence="2" id="KW-0418">Kinase</keyword>
<dbReference type="STRING" id="490189.SAMN02927903_01249"/>
<dbReference type="InterPro" id="IPR014710">
    <property type="entry name" value="RmlC-like_jellyroll"/>
</dbReference>
<sequence>MEKILFDYLAHHIDLSDDEKQIIRDLSLIQSFKKGTILLEEGKKSKDFYFVLKGCLRRYYLKDGVQRTTEFYTELESLTPVCIIDGSPSAYTISCEEDTVLLIGNEKNNAEAFARFPRFESLCRVMSEQLAAKTKTEFDEFKNSTPEERYLSLVENRPALLQRVPQHQLASYLGLTPQSLSRLRKRLIQK</sequence>
<protein>
    <submittedName>
        <fullName evidence="2">cAMP-binding domain of CRP or a regulatory subunit of cAMP-dependent protein kinases</fullName>
    </submittedName>
</protein>
<dbReference type="InterPro" id="IPR018490">
    <property type="entry name" value="cNMP-bd_dom_sf"/>
</dbReference>
<dbReference type="PROSITE" id="PS50042">
    <property type="entry name" value="CNMP_BINDING_3"/>
    <property type="match status" value="1"/>
</dbReference>
<name>A0A1G5FCG3_9FLAO</name>
<feature type="domain" description="Cyclic nucleotide-binding" evidence="1">
    <location>
        <begin position="14"/>
        <end position="102"/>
    </location>
</feature>
<gene>
    <name evidence="2" type="ORF">SAMN02927903_01249</name>
</gene>
<dbReference type="Proteomes" id="UP000199354">
    <property type="component" value="Unassembled WGS sequence"/>
</dbReference>
<dbReference type="SUPFAM" id="SSF51206">
    <property type="entry name" value="cAMP-binding domain-like"/>
    <property type="match status" value="1"/>
</dbReference>
<keyword evidence="3" id="KW-1185">Reference proteome</keyword>
<evidence type="ECO:0000259" key="1">
    <source>
        <dbReference type="PROSITE" id="PS50042"/>
    </source>
</evidence>
<evidence type="ECO:0000313" key="2">
    <source>
        <dbReference type="EMBL" id="SCY36867.1"/>
    </source>
</evidence>
<accession>A0A1G5FCG3</accession>
<dbReference type="AlphaFoldDB" id="A0A1G5FCG3"/>
<dbReference type="GO" id="GO:0016301">
    <property type="term" value="F:kinase activity"/>
    <property type="evidence" value="ECO:0007669"/>
    <property type="project" value="UniProtKB-KW"/>
</dbReference>
<dbReference type="Gene3D" id="2.60.120.10">
    <property type="entry name" value="Jelly Rolls"/>
    <property type="match status" value="1"/>
</dbReference>
<dbReference type="RefSeq" id="WP_091141438.1">
    <property type="nucleotide sequence ID" value="NZ_FMVF01000005.1"/>
</dbReference>
<dbReference type="InterPro" id="IPR000595">
    <property type="entry name" value="cNMP-bd_dom"/>
</dbReference>
<organism evidence="2 3">
    <name type="scientific">Flavobacterium caeni</name>
    <dbReference type="NCBI Taxonomy" id="490189"/>
    <lineage>
        <taxon>Bacteria</taxon>
        <taxon>Pseudomonadati</taxon>
        <taxon>Bacteroidota</taxon>
        <taxon>Flavobacteriia</taxon>
        <taxon>Flavobacteriales</taxon>
        <taxon>Flavobacteriaceae</taxon>
        <taxon>Flavobacterium</taxon>
    </lineage>
</organism>
<dbReference type="EMBL" id="FMVF01000005">
    <property type="protein sequence ID" value="SCY36867.1"/>
    <property type="molecule type" value="Genomic_DNA"/>
</dbReference>